<organism evidence="1 2">
    <name type="scientific">Pseudomonas syringae</name>
    <dbReference type="NCBI Taxonomy" id="317"/>
    <lineage>
        <taxon>Bacteria</taxon>
        <taxon>Pseudomonadati</taxon>
        <taxon>Pseudomonadota</taxon>
        <taxon>Gammaproteobacteria</taxon>
        <taxon>Pseudomonadales</taxon>
        <taxon>Pseudomonadaceae</taxon>
        <taxon>Pseudomonas</taxon>
    </lineage>
</organism>
<evidence type="ECO:0000313" key="1">
    <source>
        <dbReference type="EMBL" id="KNH27924.1"/>
    </source>
</evidence>
<proteinExistence type="predicted"/>
<dbReference type="AlphaFoldDB" id="A0A0L1MI78"/>
<dbReference type="EMBL" id="LFQK01000016">
    <property type="protein sequence ID" value="KNH27924.1"/>
    <property type="molecule type" value="Genomic_DNA"/>
</dbReference>
<comment type="caution">
    <text evidence="1">The sequence shown here is derived from an EMBL/GenBank/DDBJ whole genome shotgun (WGS) entry which is preliminary data.</text>
</comment>
<reference evidence="1 2" key="1">
    <citation type="submission" date="2015-06" db="EMBL/GenBank/DDBJ databases">
        <authorList>
            <person name="Hoefler B.C."/>
            <person name="Straight P.D."/>
        </authorList>
    </citation>
    <scope>NUCLEOTIDE SEQUENCE [LARGE SCALE GENOMIC DNA]</scope>
    <source>
        <strain evidence="1 2">Riq4</strain>
    </source>
</reference>
<dbReference type="Proteomes" id="UP000036955">
    <property type="component" value="Unassembled WGS sequence"/>
</dbReference>
<dbReference type="PATRIC" id="fig|317.197.peg.1099"/>
<evidence type="ECO:0000313" key="2">
    <source>
        <dbReference type="Proteomes" id="UP000036955"/>
    </source>
</evidence>
<protein>
    <submittedName>
        <fullName evidence="1">Uncharacterized protein</fullName>
    </submittedName>
</protein>
<sequence length="73" mass="7835">MGAGILQERTVQQVKWCPNFTSDQYYCGLGVVKKVGTQESVQGVPAAAAWGKQTILMLPKSAKQERVIPGSVA</sequence>
<name>A0A0L1MI78_PSESX</name>
<accession>A0A0L1MI78</accession>
<gene>
    <name evidence="1" type="ORF">ACS77_09680</name>
</gene>